<evidence type="ECO:0000256" key="1">
    <source>
        <dbReference type="ARBA" id="ARBA00007169"/>
    </source>
</evidence>
<evidence type="ECO:0000313" key="3">
    <source>
        <dbReference type="EMBL" id="OKP79490.1"/>
    </source>
</evidence>
<dbReference type="PANTHER" id="PTHR11487:SF0">
    <property type="entry name" value="S-ACYL FATTY ACID SYNTHASE THIOESTERASE, MEDIUM CHAIN"/>
    <property type="match status" value="1"/>
</dbReference>
<evidence type="ECO:0000259" key="2">
    <source>
        <dbReference type="Pfam" id="PF00975"/>
    </source>
</evidence>
<feature type="domain" description="Thioesterase" evidence="2">
    <location>
        <begin position="16"/>
        <end position="241"/>
    </location>
</feature>
<proteinExistence type="inferred from homology"/>
<dbReference type="InterPro" id="IPR012223">
    <property type="entry name" value="TEII"/>
</dbReference>
<dbReference type="SUPFAM" id="SSF53474">
    <property type="entry name" value="alpha/beta-Hydrolases"/>
    <property type="match status" value="1"/>
</dbReference>
<dbReference type="RefSeq" id="WP_074109316.1">
    <property type="nucleotide sequence ID" value="NZ_LVWI01000092.1"/>
</dbReference>
<organism evidence="3 4">
    <name type="scientific">Paenibacillus helianthi</name>
    <dbReference type="NCBI Taxonomy" id="1349432"/>
    <lineage>
        <taxon>Bacteria</taxon>
        <taxon>Bacillati</taxon>
        <taxon>Bacillota</taxon>
        <taxon>Bacilli</taxon>
        <taxon>Bacillales</taxon>
        <taxon>Paenibacillaceae</taxon>
        <taxon>Paenibacillus</taxon>
    </lineage>
</organism>
<dbReference type="EMBL" id="LVWI01000092">
    <property type="protein sequence ID" value="OKP79490.1"/>
    <property type="molecule type" value="Genomic_DNA"/>
</dbReference>
<keyword evidence="4" id="KW-1185">Reference proteome</keyword>
<dbReference type="Pfam" id="PF00975">
    <property type="entry name" value="Thioesterase"/>
    <property type="match status" value="1"/>
</dbReference>
<dbReference type="InterPro" id="IPR001031">
    <property type="entry name" value="Thioesterase"/>
</dbReference>
<dbReference type="Proteomes" id="UP000186058">
    <property type="component" value="Unassembled WGS sequence"/>
</dbReference>
<accession>A0ABX3EF56</accession>
<name>A0ABX3EF56_9BACL</name>
<comment type="similarity">
    <text evidence="1">Belongs to the thioesterase family.</text>
</comment>
<dbReference type="PANTHER" id="PTHR11487">
    <property type="entry name" value="THIOESTERASE"/>
    <property type="match status" value="1"/>
</dbReference>
<gene>
    <name evidence="3" type="ORF">A3844_28600</name>
</gene>
<reference evidence="3 4" key="1">
    <citation type="submission" date="2016-03" db="EMBL/GenBank/DDBJ databases">
        <authorList>
            <person name="Sant'Anna F.H."/>
            <person name="Ambrosini A."/>
            <person name="Souza R."/>
            <person name="Bach E."/>
            <person name="Fernandes G."/>
            <person name="Balsanelli E."/>
            <person name="Baura V.A."/>
            <person name="Souza E.M."/>
            <person name="Passaglia L."/>
        </authorList>
    </citation>
    <scope>NUCLEOTIDE SEQUENCE [LARGE SCALE GENOMIC DNA]</scope>
    <source>
        <strain evidence="3 4">P26E</strain>
    </source>
</reference>
<protein>
    <recommendedName>
        <fullName evidence="2">Thioesterase domain-containing protein</fullName>
    </recommendedName>
</protein>
<sequence>MINGTRVEKESNQAIRLCCVSHAGSSASIYMSWQKYHNDHIKIDPLEIAGRGKRFGEPFAQTLSDCVEDIFQSMVADSVFNGSAYSLFGHSMGATIVYELYRKIKLLNLVQPKHIFLSGQKPPHLMSSGIKCHLMSNKQLIDKLRDLGGTLKDLFEDVKLQDVFLPIIRSDYKMIEEYQHEGPIGKFGCNVTVMHGTKDTLNLEEVKEWDQYSSPDTNVRFLLYEDGHFFIQSHQAEINKVIAKTLAMS</sequence>
<evidence type="ECO:0000313" key="4">
    <source>
        <dbReference type="Proteomes" id="UP000186058"/>
    </source>
</evidence>
<dbReference type="Gene3D" id="3.40.50.1820">
    <property type="entry name" value="alpha/beta hydrolase"/>
    <property type="match status" value="1"/>
</dbReference>
<comment type="caution">
    <text evidence="3">The sequence shown here is derived from an EMBL/GenBank/DDBJ whole genome shotgun (WGS) entry which is preliminary data.</text>
</comment>
<dbReference type="InterPro" id="IPR029058">
    <property type="entry name" value="AB_hydrolase_fold"/>
</dbReference>